<dbReference type="NCBIfam" id="TIGR00229">
    <property type="entry name" value="sensory_box"/>
    <property type="match status" value="3"/>
</dbReference>
<keyword evidence="3" id="KW-0973">c-di-GMP</keyword>
<protein>
    <recommendedName>
        <fullName evidence="2">cyclic-guanylate-specific phosphodiesterase</fullName>
        <ecNumber evidence="2">3.1.4.52</ecNumber>
    </recommendedName>
</protein>
<feature type="domain" description="GGDEF" evidence="9">
    <location>
        <begin position="640"/>
        <end position="773"/>
    </location>
</feature>
<dbReference type="Pfam" id="PF00989">
    <property type="entry name" value="PAS"/>
    <property type="match status" value="1"/>
</dbReference>
<feature type="domain" description="PAS" evidence="6">
    <location>
        <begin position="482"/>
        <end position="538"/>
    </location>
</feature>
<feature type="transmembrane region" description="Helical" evidence="5">
    <location>
        <begin position="33"/>
        <end position="51"/>
    </location>
</feature>
<dbReference type="SUPFAM" id="SSF141868">
    <property type="entry name" value="EAL domain-like"/>
    <property type="match status" value="1"/>
</dbReference>
<dbReference type="Pfam" id="PF00990">
    <property type="entry name" value="GGDEF"/>
    <property type="match status" value="1"/>
</dbReference>
<dbReference type="EC" id="3.1.4.52" evidence="2"/>
<evidence type="ECO:0000259" key="8">
    <source>
        <dbReference type="PROSITE" id="PS50883"/>
    </source>
</evidence>
<dbReference type="FunFam" id="3.20.20.450:FF:000001">
    <property type="entry name" value="Cyclic di-GMP phosphodiesterase yahA"/>
    <property type="match status" value="1"/>
</dbReference>
<feature type="transmembrane region" description="Helical" evidence="5">
    <location>
        <begin position="102"/>
        <end position="122"/>
    </location>
</feature>
<dbReference type="FunFam" id="3.30.70.270:FF:000001">
    <property type="entry name" value="Diguanylate cyclase domain protein"/>
    <property type="match status" value="1"/>
</dbReference>
<organism evidence="10 11">
    <name type="scientific">Methylomicrobium album BG8</name>
    <dbReference type="NCBI Taxonomy" id="686340"/>
    <lineage>
        <taxon>Bacteria</taxon>
        <taxon>Pseudomonadati</taxon>
        <taxon>Pseudomonadota</taxon>
        <taxon>Gammaproteobacteria</taxon>
        <taxon>Methylococcales</taxon>
        <taxon>Methylococcaceae</taxon>
        <taxon>Methylomicrobium</taxon>
    </lineage>
</organism>
<keyword evidence="11" id="KW-1185">Reference proteome</keyword>
<feature type="transmembrane region" description="Helical" evidence="5">
    <location>
        <begin position="6"/>
        <end position="26"/>
    </location>
</feature>
<dbReference type="Pfam" id="PF00563">
    <property type="entry name" value="EAL"/>
    <property type="match status" value="1"/>
</dbReference>
<keyword evidence="5" id="KW-0812">Transmembrane</keyword>
<dbReference type="InterPro" id="IPR035919">
    <property type="entry name" value="EAL_sf"/>
</dbReference>
<dbReference type="AlphaFoldDB" id="H8GP64"/>
<dbReference type="InterPro" id="IPR000700">
    <property type="entry name" value="PAS-assoc_C"/>
</dbReference>
<proteinExistence type="predicted"/>
<feature type="transmembrane region" description="Helical" evidence="5">
    <location>
        <begin position="180"/>
        <end position="200"/>
    </location>
</feature>
<dbReference type="PROSITE" id="PS50887">
    <property type="entry name" value="GGDEF"/>
    <property type="match status" value="1"/>
</dbReference>
<dbReference type="PROSITE" id="PS50113">
    <property type="entry name" value="PAC"/>
    <property type="match status" value="1"/>
</dbReference>
<dbReference type="SUPFAM" id="SSF55785">
    <property type="entry name" value="PYP-like sensor domain (PAS domain)"/>
    <property type="match status" value="3"/>
</dbReference>
<dbReference type="PANTHER" id="PTHR44757">
    <property type="entry name" value="DIGUANYLATE CYCLASE DGCP"/>
    <property type="match status" value="1"/>
</dbReference>
<feature type="transmembrane region" description="Helical" evidence="5">
    <location>
        <begin position="149"/>
        <end position="168"/>
    </location>
</feature>
<dbReference type="PROSITE" id="PS50112">
    <property type="entry name" value="PAS"/>
    <property type="match status" value="3"/>
</dbReference>
<dbReference type="RefSeq" id="WP_005371678.1">
    <property type="nucleotide sequence ID" value="NZ_CM001475.1"/>
</dbReference>
<dbReference type="Pfam" id="PF13426">
    <property type="entry name" value="PAS_9"/>
    <property type="match status" value="2"/>
</dbReference>
<dbReference type="SMART" id="SM00086">
    <property type="entry name" value="PAC"/>
    <property type="match status" value="3"/>
</dbReference>
<feature type="transmembrane region" description="Helical" evidence="5">
    <location>
        <begin position="212"/>
        <end position="230"/>
    </location>
</feature>
<dbReference type="Gene3D" id="3.20.20.450">
    <property type="entry name" value="EAL domain"/>
    <property type="match status" value="1"/>
</dbReference>
<comment type="catalytic activity">
    <reaction evidence="4">
        <text>3',3'-c-di-GMP + H2O = 5'-phosphoguanylyl(3'-&gt;5')guanosine + H(+)</text>
        <dbReference type="Rhea" id="RHEA:24902"/>
        <dbReference type="ChEBI" id="CHEBI:15377"/>
        <dbReference type="ChEBI" id="CHEBI:15378"/>
        <dbReference type="ChEBI" id="CHEBI:58754"/>
        <dbReference type="ChEBI" id="CHEBI:58805"/>
        <dbReference type="EC" id="3.1.4.52"/>
    </reaction>
    <physiologicalReaction direction="left-to-right" evidence="4">
        <dbReference type="Rhea" id="RHEA:24903"/>
    </physiologicalReaction>
</comment>
<dbReference type="InterPro" id="IPR035965">
    <property type="entry name" value="PAS-like_dom_sf"/>
</dbReference>
<gene>
    <name evidence="10" type="ORF">Metal_1884</name>
</gene>
<dbReference type="InterPro" id="IPR043128">
    <property type="entry name" value="Rev_trsase/Diguanyl_cyclase"/>
</dbReference>
<dbReference type="Gene3D" id="3.30.70.270">
    <property type="match status" value="1"/>
</dbReference>
<dbReference type="EMBL" id="CM001475">
    <property type="protein sequence ID" value="EIC29650.1"/>
    <property type="molecule type" value="Genomic_DNA"/>
</dbReference>
<dbReference type="InterPro" id="IPR000014">
    <property type="entry name" value="PAS"/>
</dbReference>
<dbReference type="InterPro" id="IPR000160">
    <property type="entry name" value="GGDEF_dom"/>
</dbReference>
<evidence type="ECO:0000259" key="7">
    <source>
        <dbReference type="PROSITE" id="PS50113"/>
    </source>
</evidence>
<dbReference type="CDD" id="cd01949">
    <property type="entry name" value="GGDEF"/>
    <property type="match status" value="1"/>
</dbReference>
<feature type="domain" description="EAL" evidence="8">
    <location>
        <begin position="782"/>
        <end position="1037"/>
    </location>
</feature>
<reference evidence="10 11" key="1">
    <citation type="journal article" date="2013" name="Genome Announc.">
        <title>Genome Sequence of the Obligate Gammaproteobacterial Methanotroph Methylomicrobium album Strain BG8.</title>
        <authorList>
            <person name="Kits K.D."/>
            <person name="Kalyuzhnaya M.G."/>
            <person name="Klotz M.G."/>
            <person name="Jetten M.S."/>
            <person name="Op den Camp H.J."/>
            <person name="Vuilleumier S."/>
            <person name="Bringel F."/>
            <person name="Dispirito A.A."/>
            <person name="Murrell J.C."/>
            <person name="Bruce D."/>
            <person name="Cheng J.F."/>
            <person name="Copeland A."/>
            <person name="Goodwin L."/>
            <person name="Hauser L."/>
            <person name="Lajus A."/>
            <person name="Land M.L."/>
            <person name="Lapidus A."/>
            <person name="Lucas S."/>
            <person name="Medigue C."/>
            <person name="Pitluck S."/>
            <person name="Woyke T."/>
            <person name="Zeytun A."/>
            <person name="Stein L.Y."/>
        </authorList>
    </citation>
    <scope>NUCLEOTIDE SEQUENCE [LARGE SCALE GENOMIC DNA]</scope>
    <source>
        <strain evidence="10 11">BG8</strain>
    </source>
</reference>
<feature type="transmembrane region" description="Helical" evidence="5">
    <location>
        <begin position="71"/>
        <end position="90"/>
    </location>
</feature>
<sequence>MIQIIAPSLYVLSGLCIYAGLIHFSVGFSRPFNAAQIAFGSASWVVSLVALFECRSLKAENLDECITALKWSLGLSIVFFMIFLWFIALFSNSRPLRFLKGLTLLYVLLLWVNVSQPFGLLYDRIEGFKTLHSRWGEAVALVVGQPGRWFYFGMVTVMASFGYVLHALSDFYRHSGHRNLLGMIAAVGFFMMFLTEGLMVRLFAIDFVPLRSYGYLGLMIAMSLILNREYSQHLKENEKRLRGLYELSPLGIALTDMKGRFIEFNEAFRRMCGYSADELKNLDYWTLTPPEYESQEAEQLESLFRVGYYGPYEKEYRNKNGQRIPLRLNGMLVSGPHGQRYIWSITEDISQWRQALKALSESEERYRLIVETSNEGICSIDRRFRIVLVNSAMTSMLGYAPEQMLGRLLEEFVFEADIPHFRREMRQRSQGESTYYELRLCRRDSKVRWCSIAGSALTDSDGNFAGAFAMFTDITDRRLAAEEMELATLVYQASSQAMMVTDADNRIITVNPAFTEITGYGFEEVLGKQPDFLFSVSHDGTFAREMDGAISISGKWQGEVWSRRKGGEIYPARLIADTICRDEGSTYRRVALFSDITEEKKSEELIWRQANFDFLTNLPNRRMVHDRLMEEIKRARRDNRRFAVLLIDLDRFKDVNDTLGHEVGDSLLQEAAERMAECVRESDITGRLGGDEFIIVLDDLQDVGNVGRVANGLLDKLAMPYRLKNELAYVSASIGITFYPDDARDITTLLKNADQAMYAAKRQGRNRFHYYTPAMQEVSNARMRLTNDLYSALANDQFILHYQPIVDLETGLIQKAEALIRWQHPQRGLVSPSDFIPIAEDTGQIIGIGNWVCRQAAAQVARWRAIHYPAFQVSVNMSPAQFRANADSRVPCFNALAEADLPGQSIVVEITENLLMEAREEISSQLLVFRDMGIQVALDDFGTGYSSLSYLKKFDIDYLKIDQSFVRNLASGASDLALCEAMIGMAHKLGIQVIAEGIETQDQYAILKKMGCDYGQGYFFSKPLPADRFEALLAKHPALCPAVSEPTIS</sequence>
<evidence type="ECO:0000256" key="1">
    <source>
        <dbReference type="ARBA" id="ARBA00001946"/>
    </source>
</evidence>
<dbReference type="SUPFAM" id="SSF55073">
    <property type="entry name" value="Nucleotide cyclase"/>
    <property type="match status" value="1"/>
</dbReference>
<dbReference type="InterPro" id="IPR029787">
    <property type="entry name" value="Nucleotide_cyclase"/>
</dbReference>
<dbReference type="STRING" id="686340.Metal_1884"/>
<dbReference type="InterPro" id="IPR013767">
    <property type="entry name" value="PAS_fold"/>
</dbReference>
<comment type="cofactor">
    <cofactor evidence="1">
        <name>Mg(2+)</name>
        <dbReference type="ChEBI" id="CHEBI:18420"/>
    </cofactor>
</comment>
<evidence type="ECO:0000259" key="9">
    <source>
        <dbReference type="PROSITE" id="PS50887"/>
    </source>
</evidence>
<evidence type="ECO:0000256" key="5">
    <source>
        <dbReference type="SAM" id="Phobius"/>
    </source>
</evidence>
<dbReference type="SMART" id="SM00052">
    <property type="entry name" value="EAL"/>
    <property type="match status" value="1"/>
</dbReference>
<evidence type="ECO:0000259" key="6">
    <source>
        <dbReference type="PROSITE" id="PS50112"/>
    </source>
</evidence>
<dbReference type="Proteomes" id="UP000005090">
    <property type="component" value="Chromosome"/>
</dbReference>
<dbReference type="GO" id="GO:0071732">
    <property type="term" value="P:cellular response to nitric oxide"/>
    <property type="evidence" value="ECO:0007669"/>
    <property type="project" value="UniProtKB-ARBA"/>
</dbReference>
<feature type="domain" description="PAS" evidence="6">
    <location>
        <begin position="237"/>
        <end position="307"/>
    </location>
</feature>
<dbReference type="SMART" id="SM00267">
    <property type="entry name" value="GGDEF"/>
    <property type="match status" value="1"/>
</dbReference>
<dbReference type="NCBIfam" id="TIGR00254">
    <property type="entry name" value="GGDEF"/>
    <property type="match status" value="1"/>
</dbReference>
<dbReference type="CDD" id="cd00130">
    <property type="entry name" value="PAS"/>
    <property type="match status" value="3"/>
</dbReference>
<keyword evidence="5" id="KW-0472">Membrane</keyword>
<dbReference type="PANTHER" id="PTHR44757:SF2">
    <property type="entry name" value="BIOFILM ARCHITECTURE MAINTENANCE PROTEIN MBAA"/>
    <property type="match status" value="1"/>
</dbReference>
<dbReference type="eggNOG" id="COG5001">
    <property type="taxonomic scope" value="Bacteria"/>
</dbReference>
<dbReference type="InterPro" id="IPR052155">
    <property type="entry name" value="Biofilm_reg_signaling"/>
</dbReference>
<dbReference type="GO" id="GO:0071111">
    <property type="term" value="F:cyclic-guanylate-specific phosphodiesterase activity"/>
    <property type="evidence" value="ECO:0007669"/>
    <property type="project" value="UniProtKB-EC"/>
</dbReference>
<evidence type="ECO:0000313" key="11">
    <source>
        <dbReference type="Proteomes" id="UP000005090"/>
    </source>
</evidence>
<dbReference type="Gene3D" id="3.30.450.20">
    <property type="entry name" value="PAS domain"/>
    <property type="match status" value="3"/>
</dbReference>
<feature type="domain" description="PAC" evidence="7">
    <location>
        <begin position="434"/>
        <end position="486"/>
    </location>
</feature>
<evidence type="ECO:0000313" key="10">
    <source>
        <dbReference type="EMBL" id="EIC29650.1"/>
    </source>
</evidence>
<dbReference type="InterPro" id="IPR001633">
    <property type="entry name" value="EAL_dom"/>
</dbReference>
<evidence type="ECO:0000256" key="4">
    <source>
        <dbReference type="ARBA" id="ARBA00051114"/>
    </source>
</evidence>
<dbReference type="GO" id="GO:0006355">
    <property type="term" value="P:regulation of DNA-templated transcription"/>
    <property type="evidence" value="ECO:0007669"/>
    <property type="project" value="InterPro"/>
</dbReference>
<keyword evidence="5" id="KW-1133">Transmembrane helix</keyword>
<dbReference type="SMART" id="SM00091">
    <property type="entry name" value="PAS"/>
    <property type="match status" value="3"/>
</dbReference>
<feature type="domain" description="PAS" evidence="6">
    <location>
        <begin position="362"/>
        <end position="432"/>
    </location>
</feature>
<name>H8GP64_METAL</name>
<evidence type="ECO:0000256" key="3">
    <source>
        <dbReference type="ARBA" id="ARBA00022636"/>
    </source>
</evidence>
<accession>H8GP64</accession>
<dbReference type="CDD" id="cd01948">
    <property type="entry name" value="EAL"/>
    <property type="match status" value="1"/>
</dbReference>
<dbReference type="HOGENOM" id="CLU_000445_70_20_6"/>
<evidence type="ECO:0000256" key="2">
    <source>
        <dbReference type="ARBA" id="ARBA00012282"/>
    </source>
</evidence>
<dbReference type="PROSITE" id="PS50883">
    <property type="entry name" value="EAL"/>
    <property type="match status" value="1"/>
</dbReference>
<dbReference type="InterPro" id="IPR001610">
    <property type="entry name" value="PAC"/>
</dbReference>